<evidence type="ECO:0000313" key="3">
    <source>
        <dbReference type="Proteomes" id="UP001596002"/>
    </source>
</evidence>
<keyword evidence="1" id="KW-0812">Transmembrane</keyword>
<dbReference type="RefSeq" id="WP_380024460.1">
    <property type="nucleotide sequence ID" value="NZ_JBHSHC010000024.1"/>
</dbReference>
<reference evidence="3" key="1">
    <citation type="journal article" date="2019" name="Int. J. Syst. Evol. Microbiol.">
        <title>The Global Catalogue of Microorganisms (GCM) 10K type strain sequencing project: providing services to taxonomists for standard genome sequencing and annotation.</title>
        <authorList>
            <consortium name="The Broad Institute Genomics Platform"/>
            <consortium name="The Broad Institute Genome Sequencing Center for Infectious Disease"/>
            <person name="Wu L."/>
            <person name="Ma J."/>
        </authorList>
    </citation>
    <scope>NUCLEOTIDE SEQUENCE [LARGE SCALE GENOMIC DNA]</scope>
    <source>
        <strain evidence="3">WYCCWR 12678</strain>
    </source>
</reference>
<protein>
    <submittedName>
        <fullName evidence="2">Uncharacterized protein</fullName>
    </submittedName>
</protein>
<keyword evidence="1" id="KW-1133">Transmembrane helix</keyword>
<evidence type="ECO:0000313" key="2">
    <source>
        <dbReference type="EMBL" id="MFC4766563.1"/>
    </source>
</evidence>
<dbReference type="EMBL" id="JBHSHC010000024">
    <property type="protein sequence ID" value="MFC4766563.1"/>
    <property type="molecule type" value="Genomic_DNA"/>
</dbReference>
<name>A0ABV9PY59_9BACL</name>
<dbReference type="SUPFAM" id="SSF58104">
    <property type="entry name" value="Methyl-accepting chemotaxis protein (MCP) signaling domain"/>
    <property type="match status" value="1"/>
</dbReference>
<dbReference type="Proteomes" id="UP001596002">
    <property type="component" value="Unassembled WGS sequence"/>
</dbReference>
<feature type="transmembrane region" description="Helical" evidence="1">
    <location>
        <begin position="6"/>
        <end position="26"/>
    </location>
</feature>
<keyword evidence="1" id="KW-0472">Membrane</keyword>
<evidence type="ECO:0000256" key="1">
    <source>
        <dbReference type="SAM" id="Phobius"/>
    </source>
</evidence>
<gene>
    <name evidence="2" type="ORF">ACFO8Q_04110</name>
</gene>
<keyword evidence="3" id="KW-1185">Reference proteome</keyword>
<accession>A0ABV9PY59</accession>
<comment type="caution">
    <text evidence="2">The sequence shown here is derived from an EMBL/GenBank/DDBJ whole genome shotgun (WGS) entry which is preliminary data.</text>
</comment>
<sequence>MELKSVLSTIGTVVVAGLMIQSIVMTSTMKKLDTGMNENLKSTKQLLSVQQEIQEKNNVLNQSLQTTKALNDKFGESVAKAQQIDSLVAQVVAANSQIMQLNQQNVGLTGASGQQLTKIKQTLTQLLESNNTLKNYLSQLKQTTDSDVYWLGEIKKSSDNLNRKMP</sequence>
<organism evidence="2 3">
    <name type="scientific">Effusibacillus consociatus</name>
    <dbReference type="NCBI Taxonomy" id="1117041"/>
    <lineage>
        <taxon>Bacteria</taxon>
        <taxon>Bacillati</taxon>
        <taxon>Bacillota</taxon>
        <taxon>Bacilli</taxon>
        <taxon>Bacillales</taxon>
        <taxon>Alicyclobacillaceae</taxon>
        <taxon>Effusibacillus</taxon>
    </lineage>
</organism>
<proteinExistence type="predicted"/>